<organism evidence="12 13">
    <name type="scientific">Diaporthe ampelina</name>
    <dbReference type="NCBI Taxonomy" id="1214573"/>
    <lineage>
        <taxon>Eukaryota</taxon>
        <taxon>Fungi</taxon>
        <taxon>Dikarya</taxon>
        <taxon>Ascomycota</taxon>
        <taxon>Pezizomycotina</taxon>
        <taxon>Sordariomycetes</taxon>
        <taxon>Sordariomycetidae</taxon>
        <taxon>Diaporthales</taxon>
        <taxon>Diaporthaceae</taxon>
        <taxon>Diaporthe</taxon>
    </lineage>
</organism>
<evidence type="ECO:0000313" key="12">
    <source>
        <dbReference type="EMBL" id="KKY36794.1"/>
    </source>
</evidence>
<proteinExistence type="predicted"/>
<accession>A0A0G2FS48</accession>
<evidence type="ECO:0000256" key="5">
    <source>
        <dbReference type="ARBA" id="ARBA00022824"/>
    </source>
</evidence>
<comment type="catalytic activity">
    <reaction evidence="10">
        <text>L-threonyl-[protein] + UDP-N-acetyl-alpha-D-glucosamine = 3-O-(N-acetyl-beta-D-glucosaminyl)-L-threonyl-[protein] + UDP + H(+)</text>
        <dbReference type="Rhea" id="RHEA:48908"/>
        <dbReference type="Rhea" id="RHEA-COMP:11060"/>
        <dbReference type="Rhea" id="RHEA-COMP:12252"/>
        <dbReference type="ChEBI" id="CHEBI:15378"/>
        <dbReference type="ChEBI" id="CHEBI:30013"/>
        <dbReference type="ChEBI" id="CHEBI:57705"/>
        <dbReference type="ChEBI" id="CHEBI:58223"/>
        <dbReference type="ChEBI" id="CHEBI:90840"/>
        <dbReference type="EC" id="2.4.1.255"/>
    </reaction>
</comment>
<dbReference type="Pfam" id="PF04577">
    <property type="entry name" value="Glyco_transf_61"/>
    <property type="match status" value="1"/>
</dbReference>
<reference evidence="12 13" key="2">
    <citation type="submission" date="2015-05" db="EMBL/GenBank/DDBJ databases">
        <authorList>
            <person name="Morales-Cruz A."/>
            <person name="Amrine K.C."/>
            <person name="Cantu D."/>
        </authorList>
    </citation>
    <scope>NUCLEOTIDE SEQUENCE [LARGE SCALE GENOMIC DNA]</scope>
    <source>
        <strain evidence="12">DA912</strain>
    </source>
</reference>
<evidence type="ECO:0000256" key="9">
    <source>
        <dbReference type="ARBA" id="ARBA00048317"/>
    </source>
</evidence>
<evidence type="ECO:0000256" key="8">
    <source>
        <dbReference type="ARBA" id="ARBA00042574"/>
    </source>
</evidence>
<dbReference type="Proteomes" id="UP000034680">
    <property type="component" value="Unassembled WGS sequence"/>
</dbReference>
<evidence type="ECO:0000256" key="1">
    <source>
        <dbReference type="ARBA" id="ARBA00011970"/>
    </source>
</evidence>
<dbReference type="AlphaFoldDB" id="A0A0G2FS48"/>
<keyword evidence="5" id="KW-0256">Endoplasmic reticulum</keyword>
<evidence type="ECO:0000256" key="6">
    <source>
        <dbReference type="ARBA" id="ARBA00023180"/>
    </source>
</evidence>
<evidence type="ECO:0000256" key="10">
    <source>
        <dbReference type="ARBA" id="ARBA00049432"/>
    </source>
</evidence>
<reference evidence="12 13" key="1">
    <citation type="submission" date="2015-05" db="EMBL/GenBank/DDBJ databases">
        <title>Distinctive expansion of gene families associated with plant cell wall degradation and secondary metabolism in the genomes of grapevine trunk pathogens.</title>
        <authorList>
            <person name="Lawrence D.P."/>
            <person name="Travadon R."/>
            <person name="Rolshausen P.E."/>
            <person name="Baumgartner K."/>
        </authorList>
    </citation>
    <scope>NUCLEOTIDE SEQUENCE [LARGE SCALE GENOMIC DNA]</scope>
    <source>
        <strain evidence="12">DA912</strain>
    </source>
</reference>
<keyword evidence="2" id="KW-0328">Glycosyltransferase</keyword>
<keyword evidence="6" id="KW-0325">Glycoprotein</keyword>
<gene>
    <name evidence="12" type="ORF">UCDDA912_g03233</name>
</gene>
<dbReference type="InterPro" id="IPR049625">
    <property type="entry name" value="Glyco_transf_61_cat"/>
</dbReference>
<dbReference type="PANTHER" id="PTHR20961">
    <property type="entry name" value="GLYCOSYLTRANSFERASE"/>
    <property type="match status" value="1"/>
</dbReference>
<protein>
    <recommendedName>
        <fullName evidence="7">EGF domain-specific O-linked N-acetylglucosamine transferase</fullName>
        <ecNumber evidence="1">2.4.1.255</ecNumber>
    </recommendedName>
    <alternativeName>
        <fullName evidence="8">Extracellular O-linked N-acetylglucosamine transferase</fullName>
    </alternativeName>
</protein>
<dbReference type="GO" id="GO:0097363">
    <property type="term" value="F:protein O-acetylglucosaminyltransferase activity"/>
    <property type="evidence" value="ECO:0007669"/>
    <property type="project" value="UniProtKB-EC"/>
</dbReference>
<evidence type="ECO:0000256" key="3">
    <source>
        <dbReference type="ARBA" id="ARBA00022679"/>
    </source>
</evidence>
<evidence type="ECO:0000313" key="13">
    <source>
        <dbReference type="Proteomes" id="UP000034680"/>
    </source>
</evidence>
<dbReference type="STRING" id="1214573.A0A0G2FS48"/>
<name>A0A0G2FS48_9PEZI</name>
<dbReference type="EC" id="2.4.1.255" evidence="1"/>
<sequence length="271" mass="30361">MSPDPNRQESGRAFLTPDDAFNTQVVILDDAPDGPYFELWHLFAKKPTLRLAELASGADVGHIIIPLPGGSNPVWQGDWEPNNCDRSELLDTFSRRVLTHLNTSDHRQDPNAPTRQDEDIVVTFIERRGTRKLVDMDQHVATLQSLYAHTEIRVLDMETLHLAEQVQSVRDSDVLVGVHGAGLAHGMWLRRHSVMVEILPEGFQYRGFRNLAGALGHGYFSAHGTQASSGDLNWQTGDVAIDRETIRELLDVAIKSIYNRGAHTFDVERPL</sequence>
<evidence type="ECO:0000256" key="4">
    <source>
        <dbReference type="ARBA" id="ARBA00022729"/>
    </source>
</evidence>
<evidence type="ECO:0000259" key="11">
    <source>
        <dbReference type="Pfam" id="PF04577"/>
    </source>
</evidence>
<evidence type="ECO:0000256" key="2">
    <source>
        <dbReference type="ARBA" id="ARBA00022676"/>
    </source>
</evidence>
<dbReference type="OrthoDB" id="529273at2759"/>
<keyword evidence="3" id="KW-0808">Transferase</keyword>
<keyword evidence="4" id="KW-0732">Signal</keyword>
<dbReference type="GO" id="GO:0005788">
    <property type="term" value="C:endoplasmic reticulum lumen"/>
    <property type="evidence" value="ECO:0007669"/>
    <property type="project" value="TreeGrafter"/>
</dbReference>
<evidence type="ECO:0000256" key="7">
    <source>
        <dbReference type="ARBA" id="ARBA00040944"/>
    </source>
</evidence>
<comment type="catalytic activity">
    <reaction evidence="9">
        <text>L-seryl-[protein] + UDP-N-acetyl-alpha-D-glucosamine = 3-O-(N-acetyl-beta-D-glucosaminyl)-L-seryl-[protein] + UDP + H(+)</text>
        <dbReference type="Rhea" id="RHEA:48904"/>
        <dbReference type="Rhea" id="RHEA-COMP:9863"/>
        <dbReference type="Rhea" id="RHEA-COMP:12251"/>
        <dbReference type="ChEBI" id="CHEBI:15378"/>
        <dbReference type="ChEBI" id="CHEBI:29999"/>
        <dbReference type="ChEBI" id="CHEBI:57705"/>
        <dbReference type="ChEBI" id="CHEBI:58223"/>
        <dbReference type="ChEBI" id="CHEBI:90838"/>
        <dbReference type="EC" id="2.4.1.255"/>
    </reaction>
</comment>
<keyword evidence="13" id="KW-1185">Reference proteome</keyword>
<dbReference type="InterPro" id="IPR007657">
    <property type="entry name" value="Glycosyltransferase_61"/>
</dbReference>
<dbReference type="PANTHER" id="PTHR20961:SF148">
    <property type="entry name" value="EGF DOMAIN-SPECIFIC O-LINKED N-ACETYLGLUCOSAMINE TRANSFERASE"/>
    <property type="match status" value="1"/>
</dbReference>
<comment type="caution">
    <text evidence="12">The sequence shown here is derived from an EMBL/GenBank/DDBJ whole genome shotgun (WGS) entry which is preliminary data.</text>
</comment>
<feature type="domain" description="Glycosyltransferase 61 catalytic" evidence="11">
    <location>
        <begin position="107"/>
        <end position="196"/>
    </location>
</feature>
<dbReference type="EMBL" id="LCUC01000107">
    <property type="protein sequence ID" value="KKY36794.1"/>
    <property type="molecule type" value="Genomic_DNA"/>
</dbReference>